<evidence type="ECO:0000256" key="2">
    <source>
        <dbReference type="ARBA" id="ARBA00022801"/>
    </source>
</evidence>
<dbReference type="SMART" id="SM00484">
    <property type="entry name" value="XPGI"/>
    <property type="match status" value="1"/>
</dbReference>
<gene>
    <name evidence="6" type="ORF">R3P38DRAFT_2793608</name>
</gene>
<dbReference type="SUPFAM" id="SSF88723">
    <property type="entry name" value="PIN domain-like"/>
    <property type="match status" value="1"/>
</dbReference>
<evidence type="ECO:0000259" key="5">
    <source>
        <dbReference type="SMART" id="SM00485"/>
    </source>
</evidence>
<evidence type="ECO:0000313" key="7">
    <source>
        <dbReference type="Proteomes" id="UP001362999"/>
    </source>
</evidence>
<dbReference type="PANTHER" id="PTHR11081">
    <property type="entry name" value="FLAP ENDONUCLEASE FAMILY MEMBER"/>
    <property type="match status" value="1"/>
</dbReference>
<organism evidence="6 7">
    <name type="scientific">Favolaschia claudopus</name>
    <dbReference type="NCBI Taxonomy" id="2862362"/>
    <lineage>
        <taxon>Eukaryota</taxon>
        <taxon>Fungi</taxon>
        <taxon>Dikarya</taxon>
        <taxon>Basidiomycota</taxon>
        <taxon>Agaricomycotina</taxon>
        <taxon>Agaricomycetes</taxon>
        <taxon>Agaricomycetidae</taxon>
        <taxon>Agaricales</taxon>
        <taxon>Marasmiineae</taxon>
        <taxon>Mycenaceae</taxon>
        <taxon>Favolaschia</taxon>
    </lineage>
</organism>
<sequence length="527" mass="56953">MGVPGVWKLLKIIEQKISLHHLAVSTGFIGNATGKRAFRVGIDASSWMCRACALHGNTESPQLVGLFGRCARLFGLPFIPIFVFDGPLRPSMKRGKIVKGTDHWLTKSFQSMLEGFRFDWFTAPGEAEATLSAMTSSGIPCRIDAILTDDSDAFVFGAEVVLRIRSEDNDNYSASRYSAFDITQQLGLTRYDLILIALLAGGDYSDGVDGYGITTAVGLAQAGLGQQLFQGQNGLSYTDSAVFLDRWRLSLQSELRTNASGKLQHRYPALAAKIPDNFPALDVINLYLRPIVAERDTPISLALNSAKLDVLARFAEAHFGWGDSIGILTHFADSLFAGLVVRGLVYAALAVDSPSPSSLTLTSTVGTIVGNRAHKSTGFLAELRLVPEISPEVLTSALGAIHGERDPAGGAEAAVADWIKTRLPKTRAWVPRAMVEHVYPSLVLDYVSAKESKRSRKKPSPRMPPGPSSSRAATNTEGKTRVLRASALRSQNVEGSSAPLPKRYTVFTVTHHGQEVLELVSDSDGEL</sequence>
<dbReference type="Pfam" id="PF00867">
    <property type="entry name" value="XPG_I"/>
    <property type="match status" value="1"/>
</dbReference>
<dbReference type="InterPro" id="IPR006086">
    <property type="entry name" value="XPG-I_dom"/>
</dbReference>
<dbReference type="PRINTS" id="PR00853">
    <property type="entry name" value="XPGRADSUPER"/>
</dbReference>
<dbReference type="EMBL" id="JAWWNJ010000074">
    <property type="protein sequence ID" value="KAK7006942.1"/>
    <property type="molecule type" value="Genomic_DNA"/>
</dbReference>
<evidence type="ECO:0000259" key="4">
    <source>
        <dbReference type="SMART" id="SM00484"/>
    </source>
</evidence>
<dbReference type="AlphaFoldDB" id="A0AAW0ADK0"/>
<dbReference type="Gene3D" id="1.10.150.20">
    <property type="entry name" value="5' to 3' exonuclease, C-terminal subdomain"/>
    <property type="match status" value="1"/>
</dbReference>
<dbReference type="GO" id="GO:0017108">
    <property type="term" value="F:5'-flap endonuclease activity"/>
    <property type="evidence" value="ECO:0007669"/>
    <property type="project" value="TreeGrafter"/>
</dbReference>
<accession>A0AAW0ADK0</accession>
<protein>
    <submittedName>
        <fullName evidence="6">PIN domain-like protein</fullName>
    </submittedName>
</protein>
<name>A0AAW0ADK0_9AGAR</name>
<comment type="caution">
    <text evidence="6">The sequence shown here is derived from an EMBL/GenBank/DDBJ whole genome shotgun (WGS) entry which is preliminary data.</text>
</comment>
<feature type="domain" description="XPG-I" evidence="4">
    <location>
        <begin position="114"/>
        <end position="188"/>
    </location>
</feature>
<dbReference type="SUPFAM" id="SSF47807">
    <property type="entry name" value="5' to 3' exonuclease, C-terminal subdomain"/>
    <property type="match status" value="1"/>
</dbReference>
<feature type="domain" description="XPG N-terminal" evidence="5">
    <location>
        <begin position="1"/>
        <end position="107"/>
    </location>
</feature>
<feature type="region of interest" description="Disordered" evidence="3">
    <location>
        <begin position="450"/>
        <end position="500"/>
    </location>
</feature>
<dbReference type="CDD" id="cd09870">
    <property type="entry name" value="PIN_YEN1"/>
    <property type="match status" value="1"/>
</dbReference>
<dbReference type="SMART" id="SM00485">
    <property type="entry name" value="XPGN"/>
    <property type="match status" value="1"/>
</dbReference>
<evidence type="ECO:0000256" key="3">
    <source>
        <dbReference type="SAM" id="MobiDB-lite"/>
    </source>
</evidence>
<dbReference type="InterPro" id="IPR006084">
    <property type="entry name" value="XPG/Rad2"/>
</dbReference>
<evidence type="ECO:0000313" key="6">
    <source>
        <dbReference type="EMBL" id="KAK7006942.1"/>
    </source>
</evidence>
<keyword evidence="2" id="KW-0378">Hydrolase</keyword>
<proteinExistence type="predicted"/>
<dbReference type="Proteomes" id="UP001362999">
    <property type="component" value="Unassembled WGS sequence"/>
</dbReference>
<dbReference type="Gene3D" id="3.40.50.1010">
    <property type="entry name" value="5'-nuclease"/>
    <property type="match status" value="2"/>
</dbReference>
<dbReference type="GO" id="GO:0006281">
    <property type="term" value="P:DNA repair"/>
    <property type="evidence" value="ECO:0007669"/>
    <property type="project" value="UniProtKB-ARBA"/>
</dbReference>
<reference evidence="6 7" key="1">
    <citation type="journal article" date="2024" name="J Genomics">
        <title>Draft genome sequencing and assembly of Favolaschia claudopus CIRM-BRFM 2984 isolated from oak limbs.</title>
        <authorList>
            <person name="Navarro D."/>
            <person name="Drula E."/>
            <person name="Chaduli D."/>
            <person name="Cazenave R."/>
            <person name="Ahrendt S."/>
            <person name="Wang J."/>
            <person name="Lipzen A."/>
            <person name="Daum C."/>
            <person name="Barry K."/>
            <person name="Grigoriev I.V."/>
            <person name="Favel A."/>
            <person name="Rosso M.N."/>
            <person name="Martin F."/>
        </authorList>
    </citation>
    <scope>NUCLEOTIDE SEQUENCE [LARGE SCALE GENOMIC DNA]</scope>
    <source>
        <strain evidence="6 7">CIRM-BRFM 2984</strain>
    </source>
</reference>
<dbReference type="InterPro" id="IPR029060">
    <property type="entry name" value="PIN-like_dom_sf"/>
</dbReference>
<keyword evidence="7" id="KW-1185">Reference proteome</keyword>
<dbReference type="InterPro" id="IPR006085">
    <property type="entry name" value="XPG_DNA_repair_N"/>
</dbReference>
<evidence type="ECO:0000256" key="1">
    <source>
        <dbReference type="ARBA" id="ARBA00022722"/>
    </source>
</evidence>
<keyword evidence="1" id="KW-0540">Nuclease</keyword>
<dbReference type="PANTHER" id="PTHR11081:SF75">
    <property type="entry name" value="ENDONUCLEASE, PUTATIVE (AFU_ORTHOLOGUE AFUA_3G13260)-RELATED"/>
    <property type="match status" value="1"/>
</dbReference>
<dbReference type="InterPro" id="IPR036279">
    <property type="entry name" value="5-3_exonuclease_C_sf"/>
</dbReference>